<dbReference type="PANTHER" id="PTHR31344">
    <property type="entry name" value="NUCLEAR PORE COMPLEX PROTEIN NUP205"/>
    <property type="match status" value="1"/>
</dbReference>
<dbReference type="PANTHER" id="PTHR31344:SF0">
    <property type="entry name" value="NUCLEAR PORE COMPLEX PROTEIN NUP205"/>
    <property type="match status" value="1"/>
</dbReference>
<organism evidence="6 7">
    <name type="scientific">Tothia fuscella</name>
    <dbReference type="NCBI Taxonomy" id="1048955"/>
    <lineage>
        <taxon>Eukaryota</taxon>
        <taxon>Fungi</taxon>
        <taxon>Dikarya</taxon>
        <taxon>Ascomycota</taxon>
        <taxon>Pezizomycotina</taxon>
        <taxon>Dothideomycetes</taxon>
        <taxon>Pleosporomycetidae</taxon>
        <taxon>Venturiales</taxon>
        <taxon>Cylindrosympodiaceae</taxon>
        <taxon>Tothia</taxon>
    </lineage>
</organism>
<evidence type="ECO:0000256" key="3">
    <source>
        <dbReference type="ARBA" id="ARBA00022448"/>
    </source>
</evidence>
<evidence type="ECO:0000256" key="4">
    <source>
        <dbReference type="ARBA" id="ARBA00023242"/>
    </source>
</evidence>
<keyword evidence="3" id="KW-0813">Transport</keyword>
<comment type="subcellular location">
    <subcellularLocation>
        <location evidence="1">Nucleus</location>
    </subcellularLocation>
</comment>
<name>A0A9P4NL64_9PEZI</name>
<dbReference type="InterPro" id="IPR021827">
    <property type="entry name" value="Nup186/Nup192/Nup205"/>
</dbReference>
<dbReference type="Proteomes" id="UP000800235">
    <property type="component" value="Unassembled WGS sequence"/>
</dbReference>
<dbReference type="EMBL" id="MU007068">
    <property type="protein sequence ID" value="KAF2425726.1"/>
    <property type="molecule type" value="Genomic_DNA"/>
</dbReference>
<dbReference type="GO" id="GO:0017056">
    <property type="term" value="F:structural constituent of nuclear pore"/>
    <property type="evidence" value="ECO:0007669"/>
    <property type="project" value="TreeGrafter"/>
</dbReference>
<comment type="caution">
    <text evidence="6">The sequence shown here is derived from an EMBL/GenBank/DDBJ whole genome shotgun (WGS) entry which is preliminary data.</text>
</comment>
<evidence type="ECO:0000256" key="2">
    <source>
        <dbReference type="ARBA" id="ARBA00005892"/>
    </source>
</evidence>
<keyword evidence="7" id="KW-1185">Reference proteome</keyword>
<dbReference type="Pfam" id="PF11894">
    <property type="entry name" value="Nup192"/>
    <property type="match status" value="1"/>
</dbReference>
<evidence type="ECO:0000256" key="1">
    <source>
        <dbReference type="ARBA" id="ARBA00004123"/>
    </source>
</evidence>
<keyword evidence="5" id="KW-0175">Coiled coil</keyword>
<sequence length="1678" mass="187102">MMAEADNLEILEGLQQDLLAFSDNRLQDIDRLVEELRSQIEEFRGLLDRKPKSDVSRQQLNQDKLDVGDTQYAINYDFKQEAIQISDELELDEVESAKLLLLAQEDAADLDRPPIVSAIIRFHRKRQFLLNCLRLALQIPINDLENVELAGALRSFRDDVLQHGDGSVDGGSKYWQKCLAAMTDVENWLHRLSDRTQRASLLSPEQTFSPAALEIIELEHVSLLEQHESLAAISTQLTSLTFQEDFCNLLARVRTLERHDLILVHYLPVLMSCIAKFGPDGSDGCTPDEAKKLNDIIIAQNESQPWGLRTLHAATYVCWCAEYFSRHKPEEEERKEQEEAPRFEKALQDGAFHLMLSVAQDVKRSDWYDPARTGLVDLLIGTDTSKLQEDTPRPSPNFQKLLMQQFQMFVDAFISNMPNTLRNLKFDEDNQRRELLSRFQTNTSEAPNHIERFFVLLAIAYEQDPEAASDFWDEADGHLIGFLHWAAKRQTTPRVAAFCEILHSISEDVPSANAAHQFLLEEGSPIAGKLRRTGSLSWTQIFGELEFYASGLRDRLAPAHLGNNASNAPTIEQSIESESATMLECYLRLVGHLMKQSPMAREWILTRDAVLSSLSLTLLELAKSNIASRLRACAFHTLSSLLTNKTIQLGSDMWFQLDQWATGGSPQGTVARPSVPSAWSQRDIFEKIASGTEEANAFVGFLNALVCPYSVEGGLNDALPFPENLGAAYRMPGIDSYVDFTMGKVFAEMSPQMPDRIQQRVLRLNCLDFIATCLSTFNEELVVVANKSSFPVESAMRTTSLEVYVMLHPFARVMEWLFNAKVLEALFGVAHQYISEVDAAASDSPFILGLVRSIEVMNLMMKLQATYLDIVRPVVKKQPTRKNPVPHSAIATFEDAMLNNLPILVDLGLYCGTGHQELTIACLSLLEKLSSARKLVVNPSSGFGKYSDRSKLIGVFEGEAEAERIARSLISKLALDARELEGRQIAPGYVIKTSILSFLENCLVALPDRPTVAHLLLGFICRRNDIDISHDGLFAQGTSLFHAVLALAVNYPEFGVVTIQPPSADEAQEVIQHPNAGRLSYFAWMSSNKAACTEILKILWKSPLSCALVMTELRSSDYIFVQATKQAIVGPGTLWDGATTIDPEFLFGDSALALRNFLRERAAFYDYFARELRVAVKERMSAHRTRLQTCLLGAATFPGEQAVPTSTLFDLFDFMELEITGPPDLPAFKLLGRLDFEICRRDGPLSPFDLPAAYELIQLRRNELAKEGAIVELNADANPFDEESNMALLCLRAINQQQELVHAHAETLRQWATWAIVAVSSCDFDEANKTTFVLQIFQLVVPKLDRAFAEGEDSALVLLQLVQPLMKYVEHPGLSSSAKSMDFGNDRVFQIFRVCLNGIFSAVATAEMREICYQVCFHFLQSKSKSPKKGTQRGKHILRSIKAAGDRLMDVVCDDAYSGQGSCRVSALLFLDASALLTNQEASTYVIETFDRVNFIGVLVDSIKQMPIDLRNSSPGEVSGILAFYSAALALLLRVSQTRLGATHVINAGLFQSVRDSHLFSADPDIGLEMENSDALQKFFDLMLSVLRVINAVLLSRGHQNDQTVKFARDFLEENRSSIVGVFKRHASVGGVRIAGKDEGSIDLGDLVDCFTLLISASGFLEYEDTSSVKRAPSTFLS</sequence>
<proteinExistence type="inferred from homology"/>
<reference evidence="6" key="1">
    <citation type="journal article" date="2020" name="Stud. Mycol.">
        <title>101 Dothideomycetes genomes: a test case for predicting lifestyles and emergence of pathogens.</title>
        <authorList>
            <person name="Haridas S."/>
            <person name="Albert R."/>
            <person name="Binder M."/>
            <person name="Bloem J."/>
            <person name="Labutti K."/>
            <person name="Salamov A."/>
            <person name="Andreopoulos B."/>
            <person name="Baker S."/>
            <person name="Barry K."/>
            <person name="Bills G."/>
            <person name="Bluhm B."/>
            <person name="Cannon C."/>
            <person name="Castanera R."/>
            <person name="Culley D."/>
            <person name="Daum C."/>
            <person name="Ezra D."/>
            <person name="Gonzalez J."/>
            <person name="Henrissat B."/>
            <person name="Kuo A."/>
            <person name="Liang C."/>
            <person name="Lipzen A."/>
            <person name="Lutzoni F."/>
            <person name="Magnuson J."/>
            <person name="Mondo S."/>
            <person name="Nolan M."/>
            <person name="Ohm R."/>
            <person name="Pangilinan J."/>
            <person name="Park H.-J."/>
            <person name="Ramirez L."/>
            <person name="Alfaro M."/>
            <person name="Sun H."/>
            <person name="Tritt A."/>
            <person name="Yoshinaga Y."/>
            <person name="Zwiers L.-H."/>
            <person name="Turgeon B."/>
            <person name="Goodwin S."/>
            <person name="Spatafora J."/>
            <person name="Crous P."/>
            <person name="Grigoriev I."/>
        </authorList>
    </citation>
    <scope>NUCLEOTIDE SEQUENCE</scope>
    <source>
        <strain evidence="6">CBS 130266</strain>
    </source>
</reference>
<dbReference type="OrthoDB" id="2019644at2759"/>
<dbReference type="GO" id="GO:0044611">
    <property type="term" value="C:nuclear pore inner ring"/>
    <property type="evidence" value="ECO:0007669"/>
    <property type="project" value="TreeGrafter"/>
</dbReference>
<feature type="coiled-coil region" evidence="5">
    <location>
        <begin position="19"/>
        <end position="46"/>
    </location>
</feature>
<dbReference type="GO" id="GO:0006999">
    <property type="term" value="P:nuclear pore organization"/>
    <property type="evidence" value="ECO:0007669"/>
    <property type="project" value="TreeGrafter"/>
</dbReference>
<comment type="similarity">
    <text evidence="2">Belongs to the NUP186/NUP192/NUP205 family.</text>
</comment>
<protein>
    <submittedName>
        <fullName evidence="6">Uncharacterized protein</fullName>
    </submittedName>
</protein>
<accession>A0A9P4NL64</accession>
<evidence type="ECO:0000313" key="6">
    <source>
        <dbReference type="EMBL" id="KAF2425726.1"/>
    </source>
</evidence>
<evidence type="ECO:0000313" key="7">
    <source>
        <dbReference type="Proteomes" id="UP000800235"/>
    </source>
</evidence>
<gene>
    <name evidence="6" type="ORF">EJ08DRAFT_663538</name>
</gene>
<keyword evidence="4" id="KW-0539">Nucleus</keyword>
<evidence type="ECO:0000256" key="5">
    <source>
        <dbReference type="SAM" id="Coils"/>
    </source>
</evidence>